<evidence type="ECO:0000313" key="2">
    <source>
        <dbReference type="EMBL" id="GAA3278446.1"/>
    </source>
</evidence>
<protein>
    <submittedName>
        <fullName evidence="2">Uncharacterized protein</fullName>
    </submittedName>
</protein>
<evidence type="ECO:0000256" key="1">
    <source>
        <dbReference type="SAM" id="MobiDB-lite"/>
    </source>
</evidence>
<accession>A0ABP6R807</accession>
<keyword evidence="3" id="KW-1185">Reference proteome</keyword>
<dbReference type="RefSeq" id="WP_344717176.1">
    <property type="nucleotide sequence ID" value="NZ_BAAAYG010000001.1"/>
</dbReference>
<dbReference type="EMBL" id="BAAAYG010000001">
    <property type="protein sequence ID" value="GAA3278446.1"/>
    <property type="molecule type" value="Genomic_DNA"/>
</dbReference>
<feature type="region of interest" description="Disordered" evidence="1">
    <location>
        <begin position="289"/>
        <end position="349"/>
    </location>
</feature>
<gene>
    <name evidence="2" type="ORF">GCM10020260_00540</name>
</gene>
<sequence>MVTQNQQPEEQPVALQGADYGGNPLPKPLLEQEIGDAPATDSDRHHPTLIKRGWYQDPYEGFSESQRSWDAEDLADACEQRGLEAEDEISAIEPEARQVDRSLAWDVQGGDILDLDTELRSGRRQIPEVVDEVYYQTRIARPDLDVYVEPEPVTIAEDGAKATAGEPGAQQQWSVVADNAVEPVTARLTVHTSQNDSVIEKISTTSGRVEGFDWRDWQPERDIVTTSEFENREISGEELNDPQAWQQMRSHFAEQVKALPAMTKVDEERIIENPNRWVGGFDPKSDVYPEEFRGTNVPAPELQHQAVMQRRAATPAVGEGKQPEHEAGVDADLALQQQRQTPGMDAPSM</sequence>
<feature type="region of interest" description="Disordered" evidence="1">
    <location>
        <begin position="1"/>
        <end position="74"/>
    </location>
</feature>
<evidence type="ECO:0000313" key="3">
    <source>
        <dbReference type="Proteomes" id="UP001501736"/>
    </source>
</evidence>
<proteinExistence type="predicted"/>
<comment type="caution">
    <text evidence="2">The sequence shown here is derived from an EMBL/GenBank/DDBJ whole genome shotgun (WGS) entry which is preliminary data.</text>
</comment>
<reference evidence="3" key="1">
    <citation type="journal article" date="2019" name="Int. J. Syst. Evol. Microbiol.">
        <title>The Global Catalogue of Microorganisms (GCM) 10K type strain sequencing project: providing services to taxonomists for standard genome sequencing and annotation.</title>
        <authorList>
            <consortium name="The Broad Institute Genomics Platform"/>
            <consortium name="The Broad Institute Genome Sequencing Center for Infectious Disease"/>
            <person name="Wu L."/>
            <person name="Ma J."/>
        </authorList>
    </citation>
    <scope>NUCLEOTIDE SEQUENCE [LARGE SCALE GENOMIC DNA]</scope>
    <source>
        <strain evidence="3">JCM 11483</strain>
    </source>
</reference>
<organism evidence="2 3">
    <name type="scientific">Nesterenkonia halobia</name>
    <dbReference type="NCBI Taxonomy" id="37922"/>
    <lineage>
        <taxon>Bacteria</taxon>
        <taxon>Bacillati</taxon>
        <taxon>Actinomycetota</taxon>
        <taxon>Actinomycetes</taxon>
        <taxon>Micrococcales</taxon>
        <taxon>Micrococcaceae</taxon>
        <taxon>Nesterenkonia</taxon>
    </lineage>
</organism>
<name>A0ABP6R807_9MICC</name>
<dbReference type="Proteomes" id="UP001501736">
    <property type="component" value="Unassembled WGS sequence"/>
</dbReference>